<feature type="domain" description="UFSP1/2/DUB catalytic" evidence="3">
    <location>
        <begin position="268"/>
        <end position="488"/>
    </location>
</feature>
<feature type="compositionally biased region" description="Low complexity" evidence="2">
    <location>
        <begin position="902"/>
        <end position="918"/>
    </location>
</feature>
<dbReference type="OrthoDB" id="288987at2759"/>
<feature type="compositionally biased region" description="Polar residues" evidence="2">
    <location>
        <begin position="659"/>
        <end position="671"/>
    </location>
</feature>
<dbReference type="AlphaFoldDB" id="A0A6A6TID8"/>
<feature type="region of interest" description="Disordered" evidence="2">
    <location>
        <begin position="659"/>
        <end position="715"/>
    </location>
</feature>
<evidence type="ECO:0000313" key="5">
    <source>
        <dbReference type="Proteomes" id="UP000799324"/>
    </source>
</evidence>
<keyword evidence="5" id="KW-1185">Reference proteome</keyword>
<gene>
    <name evidence="4" type="ORF">K491DRAFT_775861</name>
</gene>
<reference evidence="4" key="1">
    <citation type="journal article" date="2020" name="Stud. Mycol.">
        <title>101 Dothideomycetes genomes: a test case for predicting lifestyles and emergence of pathogens.</title>
        <authorList>
            <person name="Haridas S."/>
            <person name="Albert R."/>
            <person name="Binder M."/>
            <person name="Bloem J."/>
            <person name="Labutti K."/>
            <person name="Salamov A."/>
            <person name="Andreopoulos B."/>
            <person name="Baker S."/>
            <person name="Barry K."/>
            <person name="Bills G."/>
            <person name="Bluhm B."/>
            <person name="Cannon C."/>
            <person name="Castanera R."/>
            <person name="Culley D."/>
            <person name="Daum C."/>
            <person name="Ezra D."/>
            <person name="Gonzalez J."/>
            <person name="Henrissat B."/>
            <person name="Kuo A."/>
            <person name="Liang C."/>
            <person name="Lipzen A."/>
            <person name="Lutzoni F."/>
            <person name="Magnuson J."/>
            <person name="Mondo S."/>
            <person name="Nolan M."/>
            <person name="Ohm R."/>
            <person name="Pangilinan J."/>
            <person name="Park H.-J."/>
            <person name="Ramirez L."/>
            <person name="Alfaro M."/>
            <person name="Sun H."/>
            <person name="Tritt A."/>
            <person name="Yoshinaga Y."/>
            <person name="Zwiers L.-H."/>
            <person name="Turgeon B."/>
            <person name="Goodwin S."/>
            <person name="Spatafora J."/>
            <person name="Crous P."/>
            <person name="Grigoriev I."/>
        </authorList>
    </citation>
    <scope>NUCLEOTIDE SEQUENCE</scope>
    <source>
        <strain evidence="4">CBS 122681</strain>
    </source>
</reference>
<accession>A0A6A6TID8</accession>
<dbReference type="Pfam" id="PF07910">
    <property type="entry name" value="Peptidase_C78"/>
    <property type="match status" value="1"/>
</dbReference>
<dbReference type="Gene3D" id="3.90.70.130">
    <property type="match status" value="1"/>
</dbReference>
<feature type="region of interest" description="Disordered" evidence="2">
    <location>
        <begin position="114"/>
        <end position="175"/>
    </location>
</feature>
<evidence type="ECO:0000313" key="4">
    <source>
        <dbReference type="EMBL" id="KAF2658967.1"/>
    </source>
</evidence>
<dbReference type="GO" id="GO:0016787">
    <property type="term" value="F:hydrolase activity"/>
    <property type="evidence" value="ECO:0007669"/>
    <property type="project" value="UniProtKB-KW"/>
</dbReference>
<evidence type="ECO:0000259" key="3">
    <source>
        <dbReference type="Pfam" id="PF07910"/>
    </source>
</evidence>
<evidence type="ECO:0000256" key="1">
    <source>
        <dbReference type="ARBA" id="ARBA00022801"/>
    </source>
</evidence>
<feature type="region of interest" description="Disordered" evidence="2">
    <location>
        <begin position="867"/>
        <end position="888"/>
    </location>
</feature>
<feature type="region of interest" description="Disordered" evidence="2">
    <location>
        <begin position="35"/>
        <end position="80"/>
    </location>
</feature>
<name>A0A6A6TID8_9PLEO</name>
<sequence>MAANTSLLECPLCAFTVLPSDNYILQLHFEQVHEEDSPFRIDNDPEPPPPLPARPSTQQPKTTGCDTPSDSEEDDNSVLCPEPECGELVLLSDFNEHLDLHAAATISFDETTGQYHSHSSANMKASTSATNNKDNSKEPSFLVPGRKRNEDVSRKLNKKAFRPRSNSGSEKSTLSRSIASFNPFTKLSKTVKPSQNSTRLGRAELGPHAWEDRMPKWLHDQLEKGPKITLINRMGRDGRLIKHEQVQNETPGIIPVLAQLSAVDRSVKTAYYCHPSTIHIGKTPKEGGFCGYRNIQMLISYIQGAHAQGYEEFPGRTPGILKLQDLIERSWDKGINSIGRQQTGGIRDTRKYIGTPEAQALFLSSEIDCAVEMFCDTADGAIEAHEQLLYAVEAYFSQAAVKDGDSKVYKTLLPPIYLQQPGHSITIVGFERRKDGSCNLLTFDPMYHTSPAMLALLGRRHIRTPRPEVLHAYRRIGRALKKHAAFEVLMLTAHPPLFPAWDVLRQFPDCRYLYAFFRSKTLGYDVYPEDHFLRNFPWQQYGGLWIIDDARFARADKMNPLIAQALRRITAEGASVTSSMLSSSEGSFNSGILSHSAAHIPSNIPGMRSGDSSRLASFMSSFDGSQTAVEHSAVHSMDPVLDMIGMHIEQNQLKQRSLQPNPTLQVSQLQAKRNPGYPTPISPSSIAKQHFPSPTSETNSRAATPRVGSPMSVDGSEMCGPSHRCVSHGFEHYTNAPYNASTVPASTTSNPHTISAATHPDIEYVPSAKCGGVSLTTISPPRSSSGSYINTSPTSPPHLVSPRTAMLKNMFGKQALQGMSHNPMLCPTHSNSSRATLPEAMALSYSYGYLPSGLLSSSGESGFSPLATGPEFWDAEPGATTSGPGAGNPNIYGYGNGCGNAYQQPTTQYQPQSQSTTSTPPPSLIPLSPAPKKPPIQLSPQPPLSSHPQPAKPILSLSISLANGTTSTTSSPLSPTGTMLKYTSHRPVDSGLLALKPLSEAQVAEYRFWRPCGRRACRFGCGDGEVGEVRAARRLFRSLEVVGGEEEDGGEGEQGED</sequence>
<feature type="compositionally biased region" description="Pro residues" evidence="2">
    <location>
        <begin position="919"/>
        <end position="934"/>
    </location>
</feature>
<proteinExistence type="predicted"/>
<feature type="region of interest" description="Disordered" evidence="2">
    <location>
        <begin position="902"/>
        <end position="952"/>
    </location>
</feature>
<protein>
    <submittedName>
        <fullName evidence="4">DUF1671-domain-containing protein</fullName>
    </submittedName>
</protein>
<feature type="compositionally biased region" description="Polar residues" evidence="2">
    <location>
        <begin position="114"/>
        <end position="133"/>
    </location>
</feature>
<organism evidence="4 5">
    <name type="scientific">Lophiostoma macrostomum CBS 122681</name>
    <dbReference type="NCBI Taxonomy" id="1314788"/>
    <lineage>
        <taxon>Eukaryota</taxon>
        <taxon>Fungi</taxon>
        <taxon>Dikarya</taxon>
        <taxon>Ascomycota</taxon>
        <taxon>Pezizomycotina</taxon>
        <taxon>Dothideomycetes</taxon>
        <taxon>Pleosporomycetidae</taxon>
        <taxon>Pleosporales</taxon>
        <taxon>Lophiostomataceae</taxon>
        <taxon>Lophiostoma</taxon>
    </lineage>
</organism>
<feature type="compositionally biased region" description="Polar residues" evidence="2">
    <location>
        <begin position="164"/>
        <end position="175"/>
    </location>
</feature>
<keyword evidence="1" id="KW-0378">Hydrolase</keyword>
<evidence type="ECO:0000256" key="2">
    <source>
        <dbReference type="SAM" id="MobiDB-lite"/>
    </source>
</evidence>
<dbReference type="EMBL" id="MU004310">
    <property type="protein sequence ID" value="KAF2658967.1"/>
    <property type="molecule type" value="Genomic_DNA"/>
</dbReference>
<dbReference type="Proteomes" id="UP000799324">
    <property type="component" value="Unassembled WGS sequence"/>
</dbReference>
<dbReference type="InterPro" id="IPR012462">
    <property type="entry name" value="UFSP1/2_DUB_cat"/>
</dbReference>
<feature type="compositionally biased region" description="Polar residues" evidence="2">
    <location>
        <begin position="682"/>
        <end position="702"/>
    </location>
</feature>